<accession>A0A4Q1BFT1</accession>
<dbReference type="InterPro" id="IPR044868">
    <property type="entry name" value="Rpn13/ADRM1_Pru"/>
</dbReference>
<evidence type="ECO:0000256" key="3">
    <source>
        <dbReference type="ARBA" id="ARBA00022490"/>
    </source>
</evidence>
<feature type="region of interest" description="Disordered" evidence="6">
    <location>
        <begin position="1"/>
        <end position="26"/>
    </location>
</feature>
<dbReference type="Pfam" id="PF16550">
    <property type="entry name" value="RPN13_C"/>
    <property type="match status" value="1"/>
</dbReference>
<dbReference type="InterPro" id="IPR032368">
    <property type="entry name" value="RPN13_DEUBAD"/>
</dbReference>
<evidence type="ECO:0000259" key="8">
    <source>
        <dbReference type="PROSITE" id="PS51917"/>
    </source>
</evidence>
<dbReference type="AlphaFoldDB" id="A0A4Q1BFT1"/>
<dbReference type="GO" id="GO:0070628">
    <property type="term" value="F:proteasome binding"/>
    <property type="evidence" value="ECO:0007669"/>
    <property type="project" value="TreeGrafter"/>
</dbReference>
<dbReference type="GO" id="GO:0005737">
    <property type="term" value="C:cytoplasm"/>
    <property type="evidence" value="ECO:0007669"/>
    <property type="project" value="UniProtKB-SubCell"/>
</dbReference>
<name>A0A4Q1BFT1_TREME</name>
<reference evidence="9 10" key="1">
    <citation type="submission" date="2016-06" db="EMBL/GenBank/DDBJ databases">
        <title>Evolution of pathogenesis and genome organization in the Tremellales.</title>
        <authorList>
            <person name="Cuomo C."/>
            <person name="Litvintseva A."/>
            <person name="Heitman J."/>
            <person name="Chen Y."/>
            <person name="Sun S."/>
            <person name="Springer D."/>
            <person name="Dromer F."/>
            <person name="Young S."/>
            <person name="Zeng Q."/>
            <person name="Chapman S."/>
            <person name="Gujja S."/>
            <person name="Saif S."/>
            <person name="Birren B."/>
        </authorList>
    </citation>
    <scope>NUCLEOTIDE SEQUENCE [LARGE SCALE GENOMIC DNA]</scope>
    <source>
        <strain evidence="9 10">ATCC 28783</strain>
    </source>
</reference>
<evidence type="ECO:0000256" key="5">
    <source>
        <dbReference type="ARBA" id="ARBA00023242"/>
    </source>
</evidence>
<dbReference type="Gene3D" id="2.30.29.70">
    <property type="entry name" value="Proteasomal ubiquitin receptor Rpn13/ADRM1"/>
    <property type="match status" value="1"/>
</dbReference>
<keyword evidence="5" id="KW-0539">Nucleus</keyword>
<dbReference type="PROSITE" id="PS51917">
    <property type="entry name" value="PRU"/>
    <property type="match status" value="1"/>
</dbReference>
<comment type="subcellular location">
    <subcellularLocation>
        <location evidence="2">Cytoplasm</location>
    </subcellularLocation>
    <subcellularLocation>
        <location evidence="1">Nucleus</location>
    </subcellularLocation>
</comment>
<feature type="compositionally biased region" description="Polar residues" evidence="6">
    <location>
        <begin position="123"/>
        <end position="136"/>
    </location>
</feature>
<dbReference type="GO" id="GO:0005634">
    <property type="term" value="C:nucleus"/>
    <property type="evidence" value="ECO:0007669"/>
    <property type="project" value="UniProtKB-SubCell"/>
</dbReference>
<dbReference type="Pfam" id="PF04683">
    <property type="entry name" value="Rpn13_ADRM1_Pru"/>
    <property type="match status" value="1"/>
</dbReference>
<dbReference type="VEuPathDB" id="FungiDB:TREMEDRAFT_67874"/>
<keyword evidence="4" id="KW-0647">Proteasome</keyword>
<dbReference type="FunCoup" id="A0A4Q1BFT1">
    <property type="interactions" value="93"/>
</dbReference>
<evidence type="ECO:0000256" key="4">
    <source>
        <dbReference type="ARBA" id="ARBA00022942"/>
    </source>
</evidence>
<keyword evidence="10" id="KW-1185">Reference proteome</keyword>
<gene>
    <name evidence="9" type="ORF">M231_07416</name>
</gene>
<organism evidence="9 10">
    <name type="scientific">Tremella mesenterica</name>
    <name type="common">Jelly fungus</name>
    <dbReference type="NCBI Taxonomy" id="5217"/>
    <lineage>
        <taxon>Eukaryota</taxon>
        <taxon>Fungi</taxon>
        <taxon>Dikarya</taxon>
        <taxon>Basidiomycota</taxon>
        <taxon>Agaricomycotina</taxon>
        <taxon>Tremellomycetes</taxon>
        <taxon>Tremellales</taxon>
        <taxon>Tremellaceae</taxon>
        <taxon>Tremella</taxon>
    </lineage>
</organism>
<feature type="compositionally biased region" description="Polar residues" evidence="6">
    <location>
        <begin position="163"/>
        <end position="179"/>
    </location>
</feature>
<feature type="compositionally biased region" description="Low complexity" evidence="6">
    <location>
        <begin position="143"/>
        <end position="160"/>
    </location>
</feature>
<protein>
    <submittedName>
        <fullName evidence="9">Uncharacterized protein</fullName>
    </submittedName>
</protein>
<comment type="caution">
    <text evidence="9">The sequence shown here is derived from an EMBL/GenBank/DDBJ whole genome shotgun (WGS) entry which is preliminary data.</text>
</comment>
<dbReference type="Gene3D" id="1.10.2020.20">
    <property type="match status" value="1"/>
</dbReference>
<feature type="region of interest" description="Disordered" evidence="6">
    <location>
        <begin position="302"/>
        <end position="327"/>
    </location>
</feature>
<dbReference type="InterPro" id="IPR038633">
    <property type="entry name" value="Rpn13/ADRM1_Pru_sf"/>
</dbReference>
<evidence type="ECO:0000259" key="7">
    <source>
        <dbReference type="PROSITE" id="PS51916"/>
    </source>
</evidence>
<dbReference type="PANTHER" id="PTHR12225">
    <property type="entry name" value="ADHESION REGULATING MOLECULE 1 110 KDA CELL MEMBRANE GLYCOPROTEIN"/>
    <property type="match status" value="1"/>
</dbReference>
<feature type="compositionally biased region" description="Basic and acidic residues" evidence="6">
    <location>
        <begin position="317"/>
        <end position="327"/>
    </location>
</feature>
<evidence type="ECO:0000313" key="10">
    <source>
        <dbReference type="Proteomes" id="UP000289152"/>
    </source>
</evidence>
<dbReference type="Proteomes" id="UP000289152">
    <property type="component" value="Unassembled WGS sequence"/>
</dbReference>
<feature type="region of interest" description="Disordered" evidence="6">
    <location>
        <begin position="113"/>
        <end position="180"/>
    </location>
</feature>
<sequence length="327" mass="34723">MSILSVHAGRSHRRSSSENWVDPSPEKGSLKLSHIDGLLHFRWTSRTGNRVEDELIIFPGEAEFKKAPQDPTGRTHVLQFLSSDQKYFYWFQGRDKSAFPRAASNIHSIIQDPSFVPEPAPTTAGNVGTSTATSGPVASANDPATSGGTSATQAPTTAAALGSEQQTGEPGQPLNQPTPTDEDMAALLAQLAREGDAFFRSEEDASLNDILNPDAVRKLLNEKPALLSTLIPLLPSGALPSNPTTEDFITAISRPVFVDAIRSLENALRQGGLPGTMMREFGLPAIAGLGVGEFLNALIDLGKSSSSGDGKVGQGEEGTRDDSMETD</sequence>
<dbReference type="GO" id="GO:0008541">
    <property type="term" value="C:proteasome regulatory particle, lid subcomplex"/>
    <property type="evidence" value="ECO:0007669"/>
    <property type="project" value="TreeGrafter"/>
</dbReference>
<feature type="domain" description="DEUBAD" evidence="7">
    <location>
        <begin position="198"/>
        <end position="308"/>
    </location>
</feature>
<evidence type="ECO:0000256" key="1">
    <source>
        <dbReference type="ARBA" id="ARBA00004123"/>
    </source>
</evidence>
<dbReference type="InterPro" id="IPR038108">
    <property type="entry name" value="RPN13_DEUBAD_sf"/>
</dbReference>
<keyword evidence="3" id="KW-0963">Cytoplasm</keyword>
<dbReference type="STRING" id="5217.A0A4Q1BFT1"/>
<dbReference type="InterPro" id="IPR044867">
    <property type="entry name" value="DEUBAD_dom"/>
</dbReference>
<dbReference type="EMBL" id="SDIL01000144">
    <property type="protein sequence ID" value="RXK35313.1"/>
    <property type="molecule type" value="Genomic_DNA"/>
</dbReference>
<dbReference type="GO" id="GO:0061133">
    <property type="term" value="F:endopeptidase activator activity"/>
    <property type="evidence" value="ECO:0007669"/>
    <property type="project" value="TreeGrafter"/>
</dbReference>
<dbReference type="PROSITE" id="PS51916">
    <property type="entry name" value="DEUBAD"/>
    <property type="match status" value="1"/>
</dbReference>
<evidence type="ECO:0000256" key="2">
    <source>
        <dbReference type="ARBA" id="ARBA00004496"/>
    </source>
</evidence>
<evidence type="ECO:0000313" key="9">
    <source>
        <dbReference type="EMBL" id="RXK35313.1"/>
    </source>
</evidence>
<proteinExistence type="predicted"/>
<dbReference type="InParanoid" id="A0A4Q1BFT1"/>
<dbReference type="PANTHER" id="PTHR12225:SF0">
    <property type="entry name" value="PROTEASOMAL UBIQUITIN RECEPTOR ADRM1"/>
    <property type="match status" value="1"/>
</dbReference>
<dbReference type="InterPro" id="IPR006773">
    <property type="entry name" value="Rpn13/ADRM1"/>
</dbReference>
<dbReference type="OrthoDB" id="340431at2759"/>
<evidence type="ECO:0000256" key="6">
    <source>
        <dbReference type="SAM" id="MobiDB-lite"/>
    </source>
</evidence>
<feature type="domain" description="Pru" evidence="8">
    <location>
        <begin position="1"/>
        <end position="113"/>
    </location>
</feature>